<proteinExistence type="predicted"/>
<gene>
    <name evidence="2" type="ORF">KDK_22390</name>
</gene>
<keyword evidence="3" id="KW-1185">Reference proteome</keyword>
<dbReference type="EMBL" id="BIFS01000001">
    <property type="protein sequence ID" value="GCE18439.1"/>
    <property type="molecule type" value="Genomic_DNA"/>
</dbReference>
<sequence length="321" mass="32737">MIGVLLAVGGLALLVILGVSSIQNGGHLTGLPGLPSTKPFTQTVTLDAGTTAFTSIEVCDKIGNVNLQVDPTATKTTVTALKTVQASSETDAANLFKQVTVEVQPPTTISKALSCSTQQPPATATASSPTTPTSASSALIINVTLPKPVDNQVDLTVTLPTTAIQTTDHPSLTLNVEAPKGDITVSGLSGVLKLHGETGNVNVTHAVLADGSQIETGQGNVSFDGFLFMPADAQTSARYMLRNETGTITATLPANTNVTLDANTNIGAIHSDFPLSINNNGGPVSYHGPLNASAGPTPLATLVLDVSTGNVNIKKAKQVSP</sequence>
<organism evidence="2 3">
    <name type="scientific">Dictyobacter kobayashii</name>
    <dbReference type="NCBI Taxonomy" id="2014872"/>
    <lineage>
        <taxon>Bacteria</taxon>
        <taxon>Bacillati</taxon>
        <taxon>Chloroflexota</taxon>
        <taxon>Ktedonobacteria</taxon>
        <taxon>Ktedonobacterales</taxon>
        <taxon>Dictyobacteraceae</taxon>
        <taxon>Dictyobacter</taxon>
    </lineage>
</organism>
<name>A0A402AH73_9CHLR</name>
<evidence type="ECO:0000256" key="1">
    <source>
        <dbReference type="SAM" id="MobiDB-lite"/>
    </source>
</evidence>
<dbReference type="AlphaFoldDB" id="A0A402AH73"/>
<evidence type="ECO:0000313" key="3">
    <source>
        <dbReference type="Proteomes" id="UP000287188"/>
    </source>
</evidence>
<accession>A0A402AH73</accession>
<feature type="compositionally biased region" description="Low complexity" evidence="1">
    <location>
        <begin position="116"/>
        <end position="133"/>
    </location>
</feature>
<evidence type="ECO:0008006" key="4">
    <source>
        <dbReference type="Google" id="ProtNLM"/>
    </source>
</evidence>
<dbReference type="Proteomes" id="UP000287188">
    <property type="component" value="Unassembled WGS sequence"/>
</dbReference>
<reference evidence="3" key="1">
    <citation type="submission" date="2018-12" db="EMBL/GenBank/DDBJ databases">
        <title>Tengunoibacter tsumagoiensis gen. nov., sp. nov., Dictyobacter kobayashii sp. nov., D. alpinus sp. nov., and D. joshuensis sp. nov. and description of Dictyobacteraceae fam. nov. within the order Ktedonobacterales isolated from Tengu-no-mugimeshi.</title>
        <authorList>
            <person name="Wang C.M."/>
            <person name="Zheng Y."/>
            <person name="Sakai Y."/>
            <person name="Toyoda A."/>
            <person name="Minakuchi Y."/>
            <person name="Abe K."/>
            <person name="Yokota A."/>
            <person name="Yabe S."/>
        </authorList>
    </citation>
    <scope>NUCLEOTIDE SEQUENCE [LARGE SCALE GENOMIC DNA]</scope>
    <source>
        <strain evidence="3">Uno11</strain>
    </source>
</reference>
<protein>
    <recommendedName>
        <fullName evidence="4">Adhesin domain-containing protein</fullName>
    </recommendedName>
</protein>
<evidence type="ECO:0000313" key="2">
    <source>
        <dbReference type="EMBL" id="GCE18439.1"/>
    </source>
</evidence>
<feature type="region of interest" description="Disordered" evidence="1">
    <location>
        <begin position="113"/>
        <end position="133"/>
    </location>
</feature>
<comment type="caution">
    <text evidence="2">The sequence shown here is derived from an EMBL/GenBank/DDBJ whole genome shotgun (WGS) entry which is preliminary data.</text>
</comment>